<dbReference type="PANTHER" id="PTHR45841:SF1">
    <property type="entry name" value="MRNA TURNOVER PROTEIN 4 HOMOLOG"/>
    <property type="match status" value="1"/>
</dbReference>
<dbReference type="Proteomes" id="UP000664169">
    <property type="component" value="Unassembled WGS sequence"/>
</dbReference>
<evidence type="ECO:0000259" key="8">
    <source>
        <dbReference type="Pfam" id="PF17777"/>
    </source>
</evidence>
<dbReference type="GO" id="GO:0003723">
    <property type="term" value="F:RNA binding"/>
    <property type="evidence" value="ECO:0007669"/>
    <property type="project" value="TreeGrafter"/>
</dbReference>
<proteinExistence type="inferred from homology"/>
<evidence type="ECO:0000313" key="9">
    <source>
        <dbReference type="EMBL" id="CAF9925927.1"/>
    </source>
</evidence>
<evidence type="ECO:0000256" key="7">
    <source>
        <dbReference type="SAM" id="MobiDB-lite"/>
    </source>
</evidence>
<feature type="region of interest" description="Disordered" evidence="7">
    <location>
        <begin position="231"/>
        <end position="254"/>
    </location>
</feature>
<evidence type="ECO:0000256" key="2">
    <source>
        <dbReference type="ARBA" id="ARBA00008889"/>
    </source>
</evidence>
<dbReference type="FunFam" id="3.90.105.20:FF:000003">
    <property type="entry name" value="Ribosome assembly factor mrt4"/>
    <property type="match status" value="1"/>
</dbReference>
<dbReference type="GO" id="GO:0030687">
    <property type="term" value="C:preribosome, large subunit precursor"/>
    <property type="evidence" value="ECO:0007669"/>
    <property type="project" value="TreeGrafter"/>
</dbReference>
<dbReference type="InterPro" id="IPR051742">
    <property type="entry name" value="Ribosome_Assembly_uL10"/>
</dbReference>
<evidence type="ECO:0000256" key="5">
    <source>
        <dbReference type="ARBA" id="ARBA00023242"/>
    </source>
</evidence>
<dbReference type="GO" id="GO:0005737">
    <property type="term" value="C:cytoplasm"/>
    <property type="evidence" value="ECO:0007669"/>
    <property type="project" value="UniProtKB-SubCell"/>
</dbReference>
<dbReference type="CDD" id="cd05796">
    <property type="entry name" value="Ribosomal_P0_like"/>
    <property type="match status" value="1"/>
</dbReference>
<dbReference type="InterPro" id="IPR033867">
    <property type="entry name" value="Mrt4"/>
</dbReference>
<dbReference type="AlphaFoldDB" id="A0A8H3IFB2"/>
<dbReference type="Pfam" id="PF17777">
    <property type="entry name" value="RL10P_insert"/>
    <property type="match status" value="1"/>
</dbReference>
<accession>A0A8H3IFB2</accession>
<dbReference type="Gene3D" id="3.90.105.20">
    <property type="match status" value="1"/>
</dbReference>
<evidence type="ECO:0000256" key="3">
    <source>
        <dbReference type="ARBA" id="ARBA00011117"/>
    </source>
</evidence>
<evidence type="ECO:0000313" key="10">
    <source>
        <dbReference type="Proteomes" id="UP000664169"/>
    </source>
</evidence>
<comment type="function">
    <text evidence="1 6">Component of the ribosome assembly machinery. Nuclear paralog of the ribosomal protein P0, it binds pre-60S subunits at an early stage of assembly in the nucleolus, and is replaced by P0 in cytoplasmic pre-60S subunits and mature 80S ribosomes.</text>
</comment>
<reference evidence="9" key="1">
    <citation type="submission" date="2021-03" db="EMBL/GenBank/DDBJ databases">
        <authorList>
            <person name="Tagirdzhanova G."/>
        </authorList>
    </citation>
    <scope>NUCLEOTIDE SEQUENCE</scope>
</reference>
<organism evidence="9 10">
    <name type="scientific">Gomphillus americanus</name>
    <dbReference type="NCBI Taxonomy" id="1940652"/>
    <lineage>
        <taxon>Eukaryota</taxon>
        <taxon>Fungi</taxon>
        <taxon>Dikarya</taxon>
        <taxon>Ascomycota</taxon>
        <taxon>Pezizomycotina</taxon>
        <taxon>Lecanoromycetes</taxon>
        <taxon>OSLEUM clade</taxon>
        <taxon>Ostropomycetidae</taxon>
        <taxon>Ostropales</taxon>
        <taxon>Graphidaceae</taxon>
        <taxon>Gomphilloideae</taxon>
        <taxon>Gomphillus</taxon>
    </lineage>
</organism>
<dbReference type="Pfam" id="PF00466">
    <property type="entry name" value="Ribosomal_L10"/>
    <property type="match status" value="1"/>
</dbReference>
<comment type="subcellular location">
    <subcellularLocation>
        <location evidence="6">Cytoplasm</location>
    </subcellularLocation>
    <subcellularLocation>
        <location evidence="6">Nucleus</location>
        <location evidence="6">Nucleolus</location>
    </subcellularLocation>
</comment>
<sequence length="254" mass="28231">MPRSKRAKVVHLSKLDKKGKELKQKTYQNIQECAGQYQHIFVFSIDNMRNNLLKDVRAELSDCRLFFGKTKVMAKALGSSDATEPAGNTHLLSKYLYGAVGLIFTNREPAEILSYFDNYRPLDFARAGTVASRTFTIPAGVIYSRGGEIAVEEDVPLAHTIEPTLRKLGVPTRLVKGRVELESDYEVCKEGATLGSAQTTLLKMFGVATAEFRVDIRAYWTNRDGTGKVVEVQGANGNTNDEMDMHGDGEEEEE</sequence>
<protein>
    <recommendedName>
        <fullName evidence="6">Ribosome assembly factor mrt4</fullName>
    </recommendedName>
</protein>
<dbReference type="PANTHER" id="PTHR45841">
    <property type="entry name" value="MRNA TURNOVER PROTEIN 4 MRTO4"/>
    <property type="match status" value="1"/>
</dbReference>
<dbReference type="EMBL" id="CAJPDQ010000024">
    <property type="protein sequence ID" value="CAF9925927.1"/>
    <property type="molecule type" value="Genomic_DNA"/>
</dbReference>
<dbReference type="SUPFAM" id="SSF160369">
    <property type="entry name" value="Ribosomal protein L10-like"/>
    <property type="match status" value="1"/>
</dbReference>
<dbReference type="GO" id="GO:0000027">
    <property type="term" value="P:ribosomal large subunit assembly"/>
    <property type="evidence" value="ECO:0007669"/>
    <property type="project" value="InterPro"/>
</dbReference>
<dbReference type="InterPro" id="IPR001790">
    <property type="entry name" value="Ribosomal_uL10"/>
</dbReference>
<dbReference type="InterPro" id="IPR043164">
    <property type="entry name" value="Ribosomal_uL10-like_insert_sf"/>
</dbReference>
<dbReference type="OrthoDB" id="10262308at2759"/>
<feature type="domain" description="Large ribosomal subunit protein uL10-like insertion" evidence="8">
    <location>
        <begin position="125"/>
        <end position="207"/>
    </location>
</feature>
<dbReference type="InterPro" id="IPR040637">
    <property type="entry name" value="Ribosomal_uL10-like_insert"/>
</dbReference>
<keyword evidence="10" id="KW-1185">Reference proteome</keyword>
<evidence type="ECO:0000256" key="6">
    <source>
        <dbReference type="RuleBase" id="RU364039"/>
    </source>
</evidence>
<dbReference type="FunFam" id="3.30.70.1730:FF:000005">
    <property type="entry name" value="Ribosome assembly factor mrt4"/>
    <property type="match status" value="1"/>
</dbReference>
<name>A0A8H3IFB2_9LECA</name>
<dbReference type="GO" id="GO:0000956">
    <property type="term" value="P:nuclear-transcribed mRNA catabolic process"/>
    <property type="evidence" value="ECO:0007669"/>
    <property type="project" value="TreeGrafter"/>
</dbReference>
<dbReference type="GO" id="GO:0006364">
    <property type="term" value="P:rRNA processing"/>
    <property type="evidence" value="ECO:0007669"/>
    <property type="project" value="TreeGrafter"/>
</dbReference>
<evidence type="ECO:0000256" key="4">
    <source>
        <dbReference type="ARBA" id="ARBA00022490"/>
    </source>
</evidence>
<comment type="subunit">
    <text evidence="3 6">Associates with the pre-60S ribosomal particle.</text>
</comment>
<comment type="similarity">
    <text evidence="2 6">Belongs to the universal ribosomal protein uL10 family.</text>
</comment>
<comment type="caution">
    <text evidence="9">The sequence shown here is derived from an EMBL/GenBank/DDBJ whole genome shotgun (WGS) entry which is preliminary data.</text>
</comment>
<evidence type="ECO:0000256" key="1">
    <source>
        <dbReference type="ARBA" id="ARBA00004046"/>
    </source>
</evidence>
<dbReference type="GO" id="GO:0005730">
    <property type="term" value="C:nucleolus"/>
    <property type="evidence" value="ECO:0007669"/>
    <property type="project" value="UniProtKB-SubCell"/>
</dbReference>
<keyword evidence="6" id="KW-0690">Ribosome biogenesis</keyword>
<keyword evidence="5 6" id="KW-0539">Nucleus</keyword>
<dbReference type="Gene3D" id="3.30.70.1730">
    <property type="match status" value="1"/>
</dbReference>
<dbReference type="InterPro" id="IPR043141">
    <property type="entry name" value="Ribosomal_uL10-like_sf"/>
</dbReference>
<gene>
    <name evidence="9" type="ORF">GOMPHAMPRED_004013</name>
</gene>
<keyword evidence="4 6" id="KW-0963">Cytoplasm</keyword>